<evidence type="ECO:0000259" key="6">
    <source>
        <dbReference type="Pfam" id="PF02953"/>
    </source>
</evidence>
<comment type="subcellular location">
    <subcellularLocation>
        <location evidence="5">Mitochondrion inner membrane</location>
        <topology evidence="5">Peripheral membrane protein</topology>
        <orientation evidence="5">Intermembrane side</orientation>
    </subcellularLocation>
</comment>
<sequence>EQLKQEVTQQRALANAQELINKINEKCYARCITSPSNSISSREQIVSRTYVDRITKERTQAALASSSKNLESIDGVGLSNEGFR</sequence>
<reference evidence="7" key="1">
    <citation type="submission" date="2022-06" db="EMBL/GenBank/DDBJ databases">
        <authorList>
            <consortium name="SYNGENTA / RWTH Aachen University"/>
        </authorList>
    </citation>
    <scope>NUCLEOTIDE SEQUENCE</scope>
</reference>
<keyword evidence="5" id="KW-0813">Transport</keyword>
<dbReference type="Pfam" id="PF02953">
    <property type="entry name" value="zf-Tim10_DDP"/>
    <property type="match status" value="1"/>
</dbReference>
<evidence type="ECO:0000256" key="3">
    <source>
        <dbReference type="ARBA" id="ARBA00022927"/>
    </source>
</evidence>
<keyword evidence="5" id="KW-0143">Chaperone</keyword>
<accession>A0AAV0B0W6</accession>
<name>A0AAV0B0W6_PHAPC</name>
<keyword evidence="3 5" id="KW-0653">Protein transport</keyword>
<gene>
    <name evidence="7" type="ORF">PPACK8108_LOCUS11881</name>
</gene>
<evidence type="ECO:0000313" key="8">
    <source>
        <dbReference type="Proteomes" id="UP001153365"/>
    </source>
</evidence>
<feature type="non-terminal residue" evidence="7">
    <location>
        <position position="1"/>
    </location>
</feature>
<proteinExistence type="inferred from homology"/>
<comment type="similarity">
    <text evidence="1 5">Belongs to the small Tim family.</text>
</comment>
<protein>
    <recommendedName>
        <fullName evidence="5">Mitochondrial import inner membrane translocase subunit</fullName>
    </recommendedName>
</protein>
<evidence type="ECO:0000256" key="1">
    <source>
        <dbReference type="ARBA" id="ARBA00006720"/>
    </source>
</evidence>
<feature type="domain" description="Tim10-like" evidence="6">
    <location>
        <begin position="5"/>
        <end position="44"/>
    </location>
</feature>
<keyword evidence="4 5" id="KW-0811">Translocation</keyword>
<dbReference type="GO" id="GO:0005743">
    <property type="term" value="C:mitochondrial inner membrane"/>
    <property type="evidence" value="ECO:0007669"/>
    <property type="project" value="UniProtKB-SubCell"/>
</dbReference>
<dbReference type="GO" id="GO:0015031">
    <property type="term" value="P:protein transport"/>
    <property type="evidence" value="ECO:0007669"/>
    <property type="project" value="UniProtKB-KW"/>
</dbReference>
<dbReference type="Gene3D" id="1.10.287.810">
    <property type="entry name" value="Mitochondrial import inner membrane translocase subunit tim13 like domains"/>
    <property type="match status" value="1"/>
</dbReference>
<dbReference type="InterPro" id="IPR004217">
    <property type="entry name" value="Tim10-like"/>
</dbReference>
<evidence type="ECO:0000256" key="5">
    <source>
        <dbReference type="RuleBase" id="RU367043"/>
    </source>
</evidence>
<dbReference type="InterPro" id="IPR035427">
    <property type="entry name" value="Tim10-like_dom_sf"/>
</dbReference>
<comment type="function">
    <text evidence="5">Mitochondrial intermembrane chaperone that participates in the import and insertion of some multi-pass transmembrane proteins into the mitochondrial inner membrane. Also required for the transfer of beta-barrel precursors from the TOM complex to the sorting and assembly machinery (SAM complex) of the outer membrane. Acts as a chaperone-like protein that protects the hydrophobic precursors from aggregation and guide them through the mitochondrial intermembrane space.</text>
</comment>
<evidence type="ECO:0000256" key="2">
    <source>
        <dbReference type="ARBA" id="ARBA00022792"/>
    </source>
</evidence>
<comment type="domain">
    <text evidence="5">The twin CX3C motif contains 4 conserved Cys residues that form 2 disulfide bonds in the mitochondrial intermembrane space.</text>
</comment>
<dbReference type="EMBL" id="CALTRL010002794">
    <property type="protein sequence ID" value="CAH7676785.1"/>
    <property type="molecule type" value="Genomic_DNA"/>
</dbReference>
<keyword evidence="8" id="KW-1185">Reference proteome</keyword>
<dbReference type="AlphaFoldDB" id="A0AAV0B0W6"/>
<keyword evidence="2 5" id="KW-0999">Mitochondrion inner membrane</keyword>
<evidence type="ECO:0000256" key="4">
    <source>
        <dbReference type="ARBA" id="ARBA00023010"/>
    </source>
</evidence>
<keyword evidence="5" id="KW-1015">Disulfide bond</keyword>
<dbReference type="SUPFAM" id="SSF144122">
    <property type="entry name" value="Tim10-like"/>
    <property type="match status" value="1"/>
</dbReference>
<comment type="caution">
    <text evidence="7">The sequence shown here is derived from an EMBL/GenBank/DDBJ whole genome shotgun (WGS) entry which is preliminary data.</text>
</comment>
<comment type="subunit">
    <text evidence="5">Heterohexamer.</text>
</comment>
<evidence type="ECO:0000313" key="7">
    <source>
        <dbReference type="EMBL" id="CAH7676785.1"/>
    </source>
</evidence>
<keyword evidence="2 5" id="KW-0472">Membrane</keyword>
<keyword evidence="5" id="KW-0496">Mitochondrion</keyword>
<organism evidence="7 8">
    <name type="scientific">Phakopsora pachyrhizi</name>
    <name type="common">Asian soybean rust disease fungus</name>
    <dbReference type="NCBI Taxonomy" id="170000"/>
    <lineage>
        <taxon>Eukaryota</taxon>
        <taxon>Fungi</taxon>
        <taxon>Dikarya</taxon>
        <taxon>Basidiomycota</taxon>
        <taxon>Pucciniomycotina</taxon>
        <taxon>Pucciniomycetes</taxon>
        <taxon>Pucciniales</taxon>
        <taxon>Phakopsoraceae</taxon>
        <taxon>Phakopsora</taxon>
    </lineage>
</organism>
<dbReference type="Proteomes" id="UP001153365">
    <property type="component" value="Unassembled WGS sequence"/>
</dbReference>